<dbReference type="PROSITE" id="PS50240">
    <property type="entry name" value="TRYPSIN_DOM"/>
    <property type="match status" value="1"/>
</dbReference>
<name>A0AAN7SBY3_9COLE</name>
<keyword evidence="3" id="KW-0964">Secreted</keyword>
<evidence type="ECO:0000256" key="1">
    <source>
        <dbReference type="ARBA" id="ARBA00004613"/>
    </source>
</evidence>
<comment type="caution">
    <text evidence="11">The sequence shown here is derived from an EMBL/GenBank/DDBJ whole genome shotgun (WGS) entry which is preliminary data.</text>
</comment>
<dbReference type="EMBL" id="JARPUR010000007">
    <property type="protein sequence ID" value="KAK4873167.1"/>
    <property type="molecule type" value="Genomic_DNA"/>
</dbReference>
<proteinExistence type="inferred from homology"/>
<dbReference type="PRINTS" id="PR00722">
    <property type="entry name" value="CHYMOTRYPSIN"/>
</dbReference>
<reference evidence="12" key="1">
    <citation type="submission" date="2023-01" db="EMBL/GenBank/DDBJ databases">
        <title>Key to firefly adult light organ development and bioluminescence: homeobox transcription factors regulate luciferase expression and transportation to peroxisome.</title>
        <authorList>
            <person name="Fu X."/>
        </authorList>
    </citation>
    <scope>NUCLEOTIDE SEQUENCE [LARGE SCALE GENOMIC DNA]</scope>
</reference>
<comment type="similarity">
    <text evidence="2">Belongs to the peptidase S1 family.</text>
</comment>
<gene>
    <name evidence="11" type="ORF">RN001_015196</name>
</gene>
<feature type="chain" id="PRO_5042929548" description="Peptidase S1 domain-containing protein" evidence="9">
    <location>
        <begin position="20"/>
        <end position="248"/>
    </location>
</feature>
<comment type="subcellular location">
    <subcellularLocation>
        <location evidence="1">Secreted</location>
    </subcellularLocation>
</comment>
<sequence length="248" mass="27106">MNLILVLAFSTCAFGRTLSKDKIVGGTVASEGQFPYQISQRYNSRHRCGGSIIDEHTILSAAHCVHGISGDKFKIVVGSNQLSSGGLWYSVSRYVMHEQYDSNLLTDDIAVIKVLDPIQFTTHIQPVVVDDTFISADVECVLSGFGTTSYPGNASNDLLYFEGNVFDFNKCKEVFAEDNFPVLESNICAFSKNGIGACSGDSGGPLVSNQKQIGIASWVDPCGVGDPDVFTRVSYYYDWITTQQLKTY</sequence>
<dbReference type="PANTHER" id="PTHR24276:SF96">
    <property type="entry name" value="PEPTIDASE S1 DOMAIN-CONTAINING PROTEIN"/>
    <property type="match status" value="1"/>
</dbReference>
<dbReference type="GO" id="GO:0016485">
    <property type="term" value="P:protein processing"/>
    <property type="evidence" value="ECO:0007669"/>
    <property type="project" value="UniProtKB-ARBA"/>
</dbReference>
<evidence type="ECO:0000256" key="9">
    <source>
        <dbReference type="SAM" id="SignalP"/>
    </source>
</evidence>
<dbReference type="SMART" id="SM00020">
    <property type="entry name" value="Tryp_SPc"/>
    <property type="match status" value="1"/>
</dbReference>
<keyword evidence="9" id="KW-0732">Signal</keyword>
<keyword evidence="12" id="KW-1185">Reference proteome</keyword>
<dbReference type="SUPFAM" id="SSF50494">
    <property type="entry name" value="Trypsin-like serine proteases"/>
    <property type="match status" value="1"/>
</dbReference>
<keyword evidence="5 8" id="KW-0378">Hydrolase</keyword>
<evidence type="ECO:0000256" key="3">
    <source>
        <dbReference type="ARBA" id="ARBA00022525"/>
    </source>
</evidence>
<evidence type="ECO:0000256" key="8">
    <source>
        <dbReference type="RuleBase" id="RU363034"/>
    </source>
</evidence>
<evidence type="ECO:0000256" key="4">
    <source>
        <dbReference type="ARBA" id="ARBA00022670"/>
    </source>
</evidence>
<dbReference type="InterPro" id="IPR043504">
    <property type="entry name" value="Peptidase_S1_PA_chymotrypsin"/>
</dbReference>
<evidence type="ECO:0000259" key="10">
    <source>
        <dbReference type="PROSITE" id="PS50240"/>
    </source>
</evidence>
<protein>
    <recommendedName>
        <fullName evidence="10">Peptidase S1 domain-containing protein</fullName>
    </recommendedName>
</protein>
<feature type="domain" description="Peptidase S1" evidence="10">
    <location>
        <begin position="23"/>
        <end position="245"/>
    </location>
</feature>
<dbReference type="CDD" id="cd00190">
    <property type="entry name" value="Tryp_SPc"/>
    <property type="match status" value="1"/>
</dbReference>
<dbReference type="Gene3D" id="2.40.10.10">
    <property type="entry name" value="Trypsin-like serine proteases"/>
    <property type="match status" value="2"/>
</dbReference>
<dbReference type="InterPro" id="IPR033116">
    <property type="entry name" value="TRYPSIN_SER"/>
</dbReference>
<organism evidence="11 12">
    <name type="scientific">Aquatica leii</name>
    <dbReference type="NCBI Taxonomy" id="1421715"/>
    <lineage>
        <taxon>Eukaryota</taxon>
        <taxon>Metazoa</taxon>
        <taxon>Ecdysozoa</taxon>
        <taxon>Arthropoda</taxon>
        <taxon>Hexapoda</taxon>
        <taxon>Insecta</taxon>
        <taxon>Pterygota</taxon>
        <taxon>Neoptera</taxon>
        <taxon>Endopterygota</taxon>
        <taxon>Coleoptera</taxon>
        <taxon>Polyphaga</taxon>
        <taxon>Elateriformia</taxon>
        <taxon>Elateroidea</taxon>
        <taxon>Lampyridae</taxon>
        <taxon>Luciolinae</taxon>
        <taxon>Aquatica</taxon>
    </lineage>
</organism>
<dbReference type="PROSITE" id="PS00135">
    <property type="entry name" value="TRYPSIN_SER"/>
    <property type="match status" value="1"/>
</dbReference>
<dbReference type="Proteomes" id="UP001353858">
    <property type="component" value="Unassembled WGS sequence"/>
</dbReference>
<dbReference type="AlphaFoldDB" id="A0AAN7SBY3"/>
<evidence type="ECO:0000313" key="11">
    <source>
        <dbReference type="EMBL" id="KAK4873167.1"/>
    </source>
</evidence>
<dbReference type="InterPro" id="IPR001254">
    <property type="entry name" value="Trypsin_dom"/>
</dbReference>
<keyword evidence="4 8" id="KW-0645">Protease</keyword>
<evidence type="ECO:0000256" key="6">
    <source>
        <dbReference type="ARBA" id="ARBA00022825"/>
    </source>
</evidence>
<accession>A0AAN7SBY3</accession>
<dbReference type="FunFam" id="2.40.10.10:FF:000047">
    <property type="entry name" value="Trypsin eta"/>
    <property type="match status" value="1"/>
</dbReference>
<keyword evidence="7" id="KW-1015">Disulfide bond</keyword>
<evidence type="ECO:0000256" key="5">
    <source>
        <dbReference type="ARBA" id="ARBA00022801"/>
    </source>
</evidence>
<dbReference type="GO" id="GO:0004252">
    <property type="term" value="F:serine-type endopeptidase activity"/>
    <property type="evidence" value="ECO:0007669"/>
    <property type="project" value="InterPro"/>
</dbReference>
<evidence type="ECO:0000256" key="7">
    <source>
        <dbReference type="ARBA" id="ARBA00023157"/>
    </source>
</evidence>
<dbReference type="InterPro" id="IPR050430">
    <property type="entry name" value="Peptidase_S1"/>
</dbReference>
<evidence type="ECO:0000313" key="12">
    <source>
        <dbReference type="Proteomes" id="UP001353858"/>
    </source>
</evidence>
<feature type="signal peptide" evidence="9">
    <location>
        <begin position="1"/>
        <end position="19"/>
    </location>
</feature>
<keyword evidence="6 8" id="KW-0720">Serine protease</keyword>
<dbReference type="InterPro" id="IPR001314">
    <property type="entry name" value="Peptidase_S1A"/>
</dbReference>
<dbReference type="PROSITE" id="PS00134">
    <property type="entry name" value="TRYPSIN_HIS"/>
    <property type="match status" value="1"/>
</dbReference>
<dbReference type="GO" id="GO:0005576">
    <property type="term" value="C:extracellular region"/>
    <property type="evidence" value="ECO:0007669"/>
    <property type="project" value="UniProtKB-SubCell"/>
</dbReference>
<dbReference type="InterPro" id="IPR009003">
    <property type="entry name" value="Peptidase_S1_PA"/>
</dbReference>
<dbReference type="PANTHER" id="PTHR24276">
    <property type="entry name" value="POLYSERASE-RELATED"/>
    <property type="match status" value="1"/>
</dbReference>
<dbReference type="Pfam" id="PF00089">
    <property type="entry name" value="Trypsin"/>
    <property type="match status" value="1"/>
</dbReference>
<dbReference type="InterPro" id="IPR018114">
    <property type="entry name" value="TRYPSIN_HIS"/>
</dbReference>
<evidence type="ECO:0000256" key="2">
    <source>
        <dbReference type="ARBA" id="ARBA00007664"/>
    </source>
</evidence>